<keyword evidence="1" id="KW-1133">Transmembrane helix</keyword>
<name>A0A645ETZ6_9ZZZZ</name>
<evidence type="ECO:0000256" key="1">
    <source>
        <dbReference type="SAM" id="Phobius"/>
    </source>
</evidence>
<accession>A0A645ETZ6</accession>
<comment type="caution">
    <text evidence="2">The sequence shown here is derived from an EMBL/GenBank/DDBJ whole genome shotgun (WGS) entry which is preliminary data.</text>
</comment>
<dbReference type="EMBL" id="VSSQ01050590">
    <property type="protein sequence ID" value="MPN04669.1"/>
    <property type="molecule type" value="Genomic_DNA"/>
</dbReference>
<feature type="transmembrane region" description="Helical" evidence="1">
    <location>
        <begin position="254"/>
        <end position="273"/>
    </location>
</feature>
<protein>
    <submittedName>
        <fullName evidence="2">PTS system mannose-specific EIID component</fullName>
    </submittedName>
</protein>
<dbReference type="GO" id="GO:0005886">
    <property type="term" value="C:plasma membrane"/>
    <property type="evidence" value="ECO:0007669"/>
    <property type="project" value="TreeGrafter"/>
</dbReference>
<sequence>MARTNKKLTKSAIAKACSRHNFFLQICWNYERMQAAGYAYAMVPVIKELYDDNDERCRQLERHMQFYNTHPGASAVIFGADVALEESYETEMGDNLKVALMGPLAGIGDTIQAVLVTPPFNILAASLAVEGSWLAPVMATLPLIVLFLVRWPLFTFGYKRSVNVIEDVSGSAGFDQLQTAASVLGMTVIGGFVPSMLKSLTIKWAPGTTIEGDSGAISGVADIQKTLDAILPYLVPIVLVWFCYWMIKIKKITPLKALLILFVIMFAAGATGVI</sequence>
<dbReference type="PROSITE" id="PS51108">
    <property type="entry name" value="PTS_EIID"/>
    <property type="match status" value="1"/>
</dbReference>
<gene>
    <name evidence="2" type="primary">manZ_16</name>
    <name evidence="2" type="ORF">SDC9_151914</name>
</gene>
<dbReference type="InterPro" id="IPR050303">
    <property type="entry name" value="GatZ_KbaZ_carbometab"/>
</dbReference>
<dbReference type="GO" id="GO:0009401">
    <property type="term" value="P:phosphoenolpyruvate-dependent sugar phosphotransferase system"/>
    <property type="evidence" value="ECO:0007669"/>
    <property type="project" value="InterPro"/>
</dbReference>
<dbReference type="InterPro" id="IPR004704">
    <property type="entry name" value="PTS_IID_man"/>
</dbReference>
<dbReference type="AlphaFoldDB" id="A0A645ETZ6"/>
<evidence type="ECO:0000313" key="2">
    <source>
        <dbReference type="EMBL" id="MPN04669.1"/>
    </source>
</evidence>
<proteinExistence type="predicted"/>
<dbReference type="PANTHER" id="PTHR32502">
    <property type="entry name" value="N-ACETYLGALACTOSAMINE PERMEASE II COMPONENT-RELATED"/>
    <property type="match status" value="1"/>
</dbReference>
<dbReference type="Pfam" id="PF03613">
    <property type="entry name" value="EIID-AGA"/>
    <property type="match status" value="1"/>
</dbReference>
<keyword evidence="1" id="KW-0812">Transmembrane</keyword>
<organism evidence="2">
    <name type="scientific">bioreactor metagenome</name>
    <dbReference type="NCBI Taxonomy" id="1076179"/>
    <lineage>
        <taxon>unclassified sequences</taxon>
        <taxon>metagenomes</taxon>
        <taxon>ecological metagenomes</taxon>
    </lineage>
</organism>
<dbReference type="PANTHER" id="PTHR32502:SF23">
    <property type="entry name" value="TRANSPORT PROTEIN, PTS SYSTEM"/>
    <property type="match status" value="1"/>
</dbReference>
<feature type="transmembrane region" description="Helical" evidence="1">
    <location>
        <begin position="230"/>
        <end position="247"/>
    </location>
</feature>
<feature type="transmembrane region" description="Helical" evidence="1">
    <location>
        <begin position="133"/>
        <end position="153"/>
    </location>
</feature>
<reference evidence="2" key="1">
    <citation type="submission" date="2019-08" db="EMBL/GenBank/DDBJ databases">
        <authorList>
            <person name="Kucharzyk K."/>
            <person name="Murdoch R.W."/>
            <person name="Higgins S."/>
            <person name="Loffler F."/>
        </authorList>
    </citation>
    <scope>NUCLEOTIDE SEQUENCE</scope>
</reference>
<keyword evidence="1" id="KW-0472">Membrane</keyword>